<gene>
    <name evidence="1" type="ORF">L484_012888</name>
</gene>
<dbReference type="EMBL" id="KE344966">
    <property type="protein sequence ID" value="EXB88446.1"/>
    <property type="molecule type" value="Genomic_DNA"/>
</dbReference>
<dbReference type="Proteomes" id="UP000030645">
    <property type="component" value="Unassembled WGS sequence"/>
</dbReference>
<evidence type="ECO:0000313" key="1">
    <source>
        <dbReference type="EMBL" id="EXB88446.1"/>
    </source>
</evidence>
<keyword evidence="2" id="KW-1185">Reference proteome</keyword>
<dbReference type="AlphaFoldDB" id="W9RQZ8"/>
<protein>
    <submittedName>
        <fullName evidence="1">Uncharacterized protein</fullName>
    </submittedName>
</protein>
<accession>W9RQZ8</accession>
<sequence length="152" mass="17142">MGAALRDSFLLPNEGLTSAKKTDNSIFFTVLEIEEIKVRPPYFDCSGCSQGQSPKFYSFINTGVGGINSLSDLHLEVCKCRMHRLSHSLNNYFVGRSTRCSYPTGLMNANWKNSLSFRSVGDPFLWLENDYLLLMGRDLSLGFDAPQWRSPE</sequence>
<reference evidence="2" key="1">
    <citation type="submission" date="2013-01" db="EMBL/GenBank/DDBJ databases">
        <title>Draft Genome Sequence of a Mulberry Tree, Morus notabilis C.K. Schneid.</title>
        <authorList>
            <person name="He N."/>
            <person name="Zhao S."/>
        </authorList>
    </citation>
    <scope>NUCLEOTIDE SEQUENCE</scope>
</reference>
<name>W9RQZ8_9ROSA</name>
<organism evidence="1 2">
    <name type="scientific">Morus notabilis</name>
    <dbReference type="NCBI Taxonomy" id="981085"/>
    <lineage>
        <taxon>Eukaryota</taxon>
        <taxon>Viridiplantae</taxon>
        <taxon>Streptophyta</taxon>
        <taxon>Embryophyta</taxon>
        <taxon>Tracheophyta</taxon>
        <taxon>Spermatophyta</taxon>
        <taxon>Magnoliopsida</taxon>
        <taxon>eudicotyledons</taxon>
        <taxon>Gunneridae</taxon>
        <taxon>Pentapetalae</taxon>
        <taxon>rosids</taxon>
        <taxon>fabids</taxon>
        <taxon>Rosales</taxon>
        <taxon>Moraceae</taxon>
        <taxon>Moreae</taxon>
        <taxon>Morus</taxon>
    </lineage>
</organism>
<proteinExistence type="predicted"/>
<evidence type="ECO:0000313" key="2">
    <source>
        <dbReference type="Proteomes" id="UP000030645"/>
    </source>
</evidence>